<dbReference type="Proteomes" id="UP000054016">
    <property type="component" value="Unassembled WGS sequence"/>
</dbReference>
<organism evidence="2 3">
    <name type="scientific">miscellaneous Crenarchaeota group-1 archaeon SG8-32-3</name>
    <dbReference type="NCBI Taxonomy" id="1685125"/>
    <lineage>
        <taxon>Archaea</taxon>
        <taxon>Candidatus Bathyarchaeota</taxon>
        <taxon>MCG-1</taxon>
    </lineage>
</organism>
<proteinExistence type="predicted"/>
<keyword evidence="1" id="KW-1133">Transmembrane helix</keyword>
<accession>A0A0M0BSK3</accession>
<feature type="transmembrane region" description="Helical" evidence="1">
    <location>
        <begin position="468"/>
        <end position="491"/>
    </location>
</feature>
<dbReference type="AlphaFoldDB" id="A0A0M0BSK3"/>
<comment type="caution">
    <text evidence="2">The sequence shown here is derived from an EMBL/GenBank/DDBJ whole genome shotgun (WGS) entry which is preliminary data.</text>
</comment>
<protein>
    <submittedName>
        <fullName evidence="2">Uncharacterized protein</fullName>
    </submittedName>
</protein>
<dbReference type="EMBL" id="LFWV01000040">
    <property type="protein sequence ID" value="KON31201.1"/>
    <property type="molecule type" value="Genomic_DNA"/>
</dbReference>
<keyword evidence="1" id="KW-0812">Transmembrane</keyword>
<name>A0A0M0BSK3_9ARCH</name>
<keyword evidence="1" id="KW-0472">Membrane</keyword>
<evidence type="ECO:0000313" key="3">
    <source>
        <dbReference type="Proteomes" id="UP000054016"/>
    </source>
</evidence>
<evidence type="ECO:0000256" key="1">
    <source>
        <dbReference type="SAM" id="Phobius"/>
    </source>
</evidence>
<sequence length="495" mass="55539">MKSKIVLRTLLISIIMTGLMAPLVKADTLNRTDFEQESFAKTVDFCDYVRAYATLHGIPEPPNFDKWHASMYMTYVNTSGLKLLYAGLEDITTDESAYLRIPMQSFIMHYKTNQNNRDVILASTFLMLMAFNETASSLYPDSPDKEDKLFASFSLGFDLSKLGKTLPVLNSKTETIPLTHSEDKLEWEWGMKYTNLTALWWETWIDPNNPRFRNSWPVGLTVYDELTFTYKLTIDPVTGTATLQENHVIGRMRHLFVGIIPVAWTYYNSTGTYGMLGKKLSNDTIHDFIQDNGLEMSIINFQTSVMADHETYSQTQAGQNVTDTETEVTGTSINTFADDGEKIFNADFGTKKTYNLYNYTDDPTETSFDVYDSTARTAKIAGYAGNGGLFAYHIGLMKFLPAVVVHMYPGLVAKAVSTIANMSRANYFYIIAYPEYSGYKVEHDPTFTAYISTELAATPPPGLIDQSAFGGLIIILVIVIVVGIALAVFVARRKT</sequence>
<gene>
    <name evidence="2" type="ORF">AC478_03185</name>
</gene>
<evidence type="ECO:0000313" key="2">
    <source>
        <dbReference type="EMBL" id="KON31201.1"/>
    </source>
</evidence>
<reference evidence="3" key="1">
    <citation type="submission" date="2015-06" db="EMBL/GenBank/DDBJ databases">
        <title>New insights into the roles of widespread benthic archaea in carbon and nitrogen cycling.</title>
        <authorList>
            <person name="Lazar C.S."/>
            <person name="Baker B.J."/>
            <person name="Seitz K.W."/>
            <person name="Hyde A.S."/>
            <person name="Dick G.J."/>
            <person name="Hinrichs K.-U."/>
            <person name="Teske A.P."/>
        </authorList>
    </citation>
    <scope>NUCLEOTIDE SEQUENCE [LARGE SCALE GENOMIC DNA]</scope>
</reference>